<protein>
    <submittedName>
        <fullName evidence="2">Uncharacterized protein</fullName>
    </submittedName>
</protein>
<evidence type="ECO:0000313" key="3">
    <source>
        <dbReference type="Proteomes" id="UP000023152"/>
    </source>
</evidence>
<dbReference type="EMBL" id="ASPP01025159">
    <property type="protein sequence ID" value="ETO08313.1"/>
    <property type="molecule type" value="Genomic_DNA"/>
</dbReference>
<keyword evidence="3" id="KW-1185">Reference proteome</keyword>
<dbReference type="Proteomes" id="UP000023152">
    <property type="component" value="Unassembled WGS sequence"/>
</dbReference>
<gene>
    <name evidence="2" type="ORF">RFI_29075</name>
</gene>
<evidence type="ECO:0000256" key="1">
    <source>
        <dbReference type="SAM" id="MobiDB-lite"/>
    </source>
</evidence>
<organism evidence="2 3">
    <name type="scientific">Reticulomyxa filosa</name>
    <dbReference type="NCBI Taxonomy" id="46433"/>
    <lineage>
        <taxon>Eukaryota</taxon>
        <taxon>Sar</taxon>
        <taxon>Rhizaria</taxon>
        <taxon>Retaria</taxon>
        <taxon>Foraminifera</taxon>
        <taxon>Monothalamids</taxon>
        <taxon>Reticulomyxidae</taxon>
        <taxon>Reticulomyxa</taxon>
    </lineage>
</organism>
<name>X6M2B8_RETFI</name>
<reference evidence="2 3" key="1">
    <citation type="journal article" date="2013" name="Curr. Biol.">
        <title>The Genome of the Foraminiferan Reticulomyxa filosa.</title>
        <authorList>
            <person name="Glockner G."/>
            <person name="Hulsmann N."/>
            <person name="Schleicher M."/>
            <person name="Noegel A.A."/>
            <person name="Eichinger L."/>
            <person name="Gallinger C."/>
            <person name="Pawlowski J."/>
            <person name="Sierra R."/>
            <person name="Euteneuer U."/>
            <person name="Pillet L."/>
            <person name="Moustafa A."/>
            <person name="Platzer M."/>
            <person name="Groth M."/>
            <person name="Szafranski K."/>
            <person name="Schliwa M."/>
        </authorList>
    </citation>
    <scope>NUCLEOTIDE SEQUENCE [LARGE SCALE GENOMIC DNA]</scope>
</reference>
<feature type="region of interest" description="Disordered" evidence="1">
    <location>
        <begin position="50"/>
        <end position="71"/>
    </location>
</feature>
<sequence>MQFNEYMKQALVKRMSEKKQLVLEIQFALENRENIPMKLSNELLVLAQSNDKTEKADIEQEKKKKKKSKEQ</sequence>
<feature type="compositionally biased region" description="Basic and acidic residues" evidence="1">
    <location>
        <begin position="51"/>
        <end position="62"/>
    </location>
</feature>
<proteinExistence type="predicted"/>
<comment type="caution">
    <text evidence="2">The sequence shown here is derived from an EMBL/GenBank/DDBJ whole genome shotgun (WGS) entry which is preliminary data.</text>
</comment>
<evidence type="ECO:0000313" key="2">
    <source>
        <dbReference type="EMBL" id="ETO08313.1"/>
    </source>
</evidence>
<dbReference type="AlphaFoldDB" id="X6M2B8"/>
<accession>X6M2B8</accession>